<dbReference type="GO" id="GO:0006355">
    <property type="term" value="P:regulation of DNA-templated transcription"/>
    <property type="evidence" value="ECO:0007669"/>
    <property type="project" value="InterPro"/>
</dbReference>
<comment type="caution">
    <text evidence="3">The sequence shown here is derived from an EMBL/GenBank/DDBJ whole genome shotgun (WGS) entry which is preliminary data.</text>
</comment>
<dbReference type="InterPro" id="IPR046765">
    <property type="entry name" value="Antitox_RHH"/>
</dbReference>
<feature type="coiled-coil region" evidence="1">
    <location>
        <begin position="21"/>
        <end position="49"/>
    </location>
</feature>
<dbReference type="EMBL" id="LWLG01000012">
    <property type="protein sequence ID" value="OAQ20334.1"/>
    <property type="molecule type" value="Genomic_DNA"/>
</dbReference>
<dbReference type="STRING" id="999894.TDIS_1529"/>
<dbReference type="InterPro" id="IPR013321">
    <property type="entry name" value="Arc_rbn_hlx_hlx"/>
</dbReference>
<dbReference type="AlphaFoldDB" id="A0A179D2M9"/>
<dbReference type="Gene3D" id="1.10.1220.10">
    <property type="entry name" value="Met repressor-like"/>
    <property type="match status" value="1"/>
</dbReference>
<evidence type="ECO:0000256" key="1">
    <source>
        <dbReference type="SAM" id="Coils"/>
    </source>
</evidence>
<evidence type="ECO:0000313" key="3">
    <source>
        <dbReference type="EMBL" id="OAQ20334.1"/>
    </source>
</evidence>
<sequence length="63" mass="7295">MARPKGKPKRHLNTPITEELLKAFKILAVEQNRRLNDLLEEAMRDLLRKYGRPVPEEGQGEKA</sequence>
<proteinExistence type="predicted"/>
<keyword evidence="1" id="KW-0175">Coiled coil</keyword>
<evidence type="ECO:0000259" key="2">
    <source>
        <dbReference type="Pfam" id="PF20605"/>
    </source>
</evidence>
<dbReference type="Proteomes" id="UP000078390">
    <property type="component" value="Unassembled WGS sequence"/>
</dbReference>
<gene>
    <name evidence="3" type="ORF">TDIS_1529</name>
</gene>
<evidence type="ECO:0000313" key="4">
    <source>
        <dbReference type="Proteomes" id="UP000078390"/>
    </source>
</evidence>
<dbReference type="Pfam" id="PF20605">
    <property type="entry name" value="Antitox_RHH"/>
    <property type="match status" value="1"/>
</dbReference>
<reference evidence="3 4" key="1">
    <citation type="submission" date="2016-04" db="EMBL/GenBank/DDBJ databases">
        <title>Genome analysis of Thermosulfurimonas dismutans, the first thermophilic sulfur-disproportionating bacterium of the phylum Thermodesulfobacteria.</title>
        <authorList>
            <person name="Mardanov A.V."/>
            <person name="Beletsky A.V."/>
            <person name="Kadnikov V.V."/>
            <person name="Slobodkin A.I."/>
            <person name="Ravin N.V."/>
        </authorList>
    </citation>
    <scope>NUCLEOTIDE SEQUENCE [LARGE SCALE GENOMIC DNA]</scope>
    <source>
        <strain evidence="3 4">S95</strain>
    </source>
</reference>
<dbReference type="InterPro" id="IPR010985">
    <property type="entry name" value="Ribbon_hlx_hlx"/>
</dbReference>
<keyword evidence="4" id="KW-1185">Reference proteome</keyword>
<feature type="domain" description="Antitoxin-like ribbon-helix-helix" evidence="2">
    <location>
        <begin position="20"/>
        <end position="53"/>
    </location>
</feature>
<name>A0A179D2M9_9BACT</name>
<dbReference type="OrthoDB" id="1931783at2"/>
<dbReference type="SUPFAM" id="SSF47598">
    <property type="entry name" value="Ribbon-helix-helix"/>
    <property type="match status" value="1"/>
</dbReference>
<dbReference type="RefSeq" id="WP_068670975.1">
    <property type="nucleotide sequence ID" value="NZ_LWLG01000012.1"/>
</dbReference>
<accession>A0A179D2M9</accession>
<protein>
    <recommendedName>
        <fullName evidence="2">Antitoxin-like ribbon-helix-helix domain-containing protein</fullName>
    </recommendedName>
</protein>
<organism evidence="3 4">
    <name type="scientific">Thermosulfurimonas dismutans</name>
    <dbReference type="NCBI Taxonomy" id="999894"/>
    <lineage>
        <taxon>Bacteria</taxon>
        <taxon>Pseudomonadati</taxon>
        <taxon>Thermodesulfobacteriota</taxon>
        <taxon>Thermodesulfobacteria</taxon>
        <taxon>Thermodesulfobacteriales</taxon>
        <taxon>Thermodesulfobacteriaceae</taxon>
        <taxon>Thermosulfurimonas</taxon>
    </lineage>
</organism>